<dbReference type="EMBL" id="JAUJYN010000003">
    <property type="protein sequence ID" value="KAK1275762.1"/>
    <property type="molecule type" value="Genomic_DNA"/>
</dbReference>
<dbReference type="Proteomes" id="UP001179952">
    <property type="component" value="Unassembled WGS sequence"/>
</dbReference>
<organism evidence="1 2">
    <name type="scientific">Acorus gramineus</name>
    <name type="common">Dwarf sweet flag</name>
    <dbReference type="NCBI Taxonomy" id="55184"/>
    <lineage>
        <taxon>Eukaryota</taxon>
        <taxon>Viridiplantae</taxon>
        <taxon>Streptophyta</taxon>
        <taxon>Embryophyta</taxon>
        <taxon>Tracheophyta</taxon>
        <taxon>Spermatophyta</taxon>
        <taxon>Magnoliopsida</taxon>
        <taxon>Liliopsida</taxon>
        <taxon>Acoraceae</taxon>
        <taxon>Acorus</taxon>
    </lineage>
</organism>
<accession>A0AAV9BHB1</accession>
<dbReference type="GO" id="GO:0005737">
    <property type="term" value="C:cytoplasm"/>
    <property type="evidence" value="ECO:0007669"/>
    <property type="project" value="TreeGrafter"/>
</dbReference>
<dbReference type="PANTHER" id="PTHR31315:SF1">
    <property type="entry name" value="PROTEIN SIP5"/>
    <property type="match status" value="1"/>
</dbReference>
<comment type="caution">
    <text evidence="1">The sequence shown here is derived from an EMBL/GenBank/DDBJ whole genome shotgun (WGS) entry which is preliminary data.</text>
</comment>
<gene>
    <name evidence="1" type="ORF">QJS04_geneDACA003920</name>
</gene>
<dbReference type="InterPro" id="IPR039301">
    <property type="entry name" value="Sip5/DA2"/>
</dbReference>
<proteinExistence type="predicted"/>
<evidence type="ECO:0000313" key="1">
    <source>
        <dbReference type="EMBL" id="KAK1275762.1"/>
    </source>
</evidence>
<evidence type="ECO:0000313" key="2">
    <source>
        <dbReference type="Proteomes" id="UP001179952"/>
    </source>
</evidence>
<protein>
    <recommendedName>
        <fullName evidence="3">Protein SIP5</fullName>
    </recommendedName>
</protein>
<evidence type="ECO:0008006" key="3">
    <source>
        <dbReference type="Google" id="ProtNLM"/>
    </source>
</evidence>
<name>A0AAV9BHB1_ACOGR</name>
<reference evidence="1" key="1">
    <citation type="journal article" date="2023" name="Nat. Commun.">
        <title>Diploid and tetraploid genomes of Acorus and the evolution of monocots.</title>
        <authorList>
            <person name="Ma L."/>
            <person name="Liu K.W."/>
            <person name="Li Z."/>
            <person name="Hsiao Y.Y."/>
            <person name="Qi Y."/>
            <person name="Fu T."/>
            <person name="Tang G.D."/>
            <person name="Zhang D."/>
            <person name="Sun W.H."/>
            <person name="Liu D.K."/>
            <person name="Li Y."/>
            <person name="Chen G.Z."/>
            <person name="Liu X.D."/>
            <person name="Liao X.Y."/>
            <person name="Jiang Y.T."/>
            <person name="Yu X."/>
            <person name="Hao Y."/>
            <person name="Huang J."/>
            <person name="Zhao X.W."/>
            <person name="Ke S."/>
            <person name="Chen Y.Y."/>
            <person name="Wu W.L."/>
            <person name="Hsu J.L."/>
            <person name="Lin Y.F."/>
            <person name="Huang M.D."/>
            <person name="Li C.Y."/>
            <person name="Huang L."/>
            <person name="Wang Z.W."/>
            <person name="Zhao X."/>
            <person name="Zhong W.Y."/>
            <person name="Peng D.H."/>
            <person name="Ahmad S."/>
            <person name="Lan S."/>
            <person name="Zhang J.S."/>
            <person name="Tsai W.C."/>
            <person name="Van de Peer Y."/>
            <person name="Liu Z.J."/>
        </authorList>
    </citation>
    <scope>NUCLEOTIDE SEQUENCE</scope>
    <source>
        <strain evidence="1">SCP</strain>
    </source>
</reference>
<sequence>MFLSQHQVNFDFLKKKKSSKLYRVTVKKMSCNIFRTMRERKSEDSTEKKAQNVFYPTPDEYQNQILPKSPKYPSPHVSDPLLYPHFHKDILVIAHPTTFPLFFSVLFLLSLKLSFYSFLLSLSLSLFDLRLFETLNLEAIDRSMGNRICGKRRSVVDERFTRPRRLEHQPSNVDYRRLRKLILSEKLAPCFDASDDPVLGDLEECPICFLYFPSLNRSKCCDKGICTECFLQMKSSDATRPAQYPSVLSSLNSIEVLGFCSVFLRLIKKRWTFFFVIFGWV</sequence>
<keyword evidence="2" id="KW-1185">Reference proteome</keyword>
<dbReference type="AlphaFoldDB" id="A0AAV9BHB1"/>
<dbReference type="PANTHER" id="PTHR31315">
    <property type="entry name" value="PROTEIN SIP5"/>
    <property type="match status" value="1"/>
</dbReference>
<reference evidence="1" key="2">
    <citation type="submission" date="2023-06" db="EMBL/GenBank/DDBJ databases">
        <authorList>
            <person name="Ma L."/>
            <person name="Liu K.-W."/>
            <person name="Li Z."/>
            <person name="Hsiao Y.-Y."/>
            <person name="Qi Y."/>
            <person name="Fu T."/>
            <person name="Tang G."/>
            <person name="Zhang D."/>
            <person name="Sun W.-H."/>
            <person name="Liu D.-K."/>
            <person name="Li Y."/>
            <person name="Chen G.-Z."/>
            <person name="Liu X.-D."/>
            <person name="Liao X.-Y."/>
            <person name="Jiang Y.-T."/>
            <person name="Yu X."/>
            <person name="Hao Y."/>
            <person name="Huang J."/>
            <person name="Zhao X.-W."/>
            <person name="Ke S."/>
            <person name="Chen Y.-Y."/>
            <person name="Wu W.-L."/>
            <person name="Hsu J.-L."/>
            <person name="Lin Y.-F."/>
            <person name="Huang M.-D."/>
            <person name="Li C.-Y."/>
            <person name="Huang L."/>
            <person name="Wang Z.-W."/>
            <person name="Zhao X."/>
            <person name="Zhong W.-Y."/>
            <person name="Peng D.-H."/>
            <person name="Ahmad S."/>
            <person name="Lan S."/>
            <person name="Zhang J.-S."/>
            <person name="Tsai W.-C."/>
            <person name="Van De Peer Y."/>
            <person name="Liu Z.-J."/>
        </authorList>
    </citation>
    <scope>NUCLEOTIDE SEQUENCE</scope>
    <source>
        <strain evidence="1">SCP</strain>
        <tissue evidence="1">Leaves</tissue>
    </source>
</reference>